<comment type="caution">
    <text evidence="3">The sequence shown here is derived from an EMBL/GenBank/DDBJ whole genome shotgun (WGS) entry which is preliminary data.</text>
</comment>
<name>A0A8J3LW98_9ACTN</name>
<dbReference type="AlphaFoldDB" id="A0A8J3LW98"/>
<dbReference type="Proteomes" id="UP000630097">
    <property type="component" value="Unassembled WGS sequence"/>
</dbReference>
<feature type="region of interest" description="Disordered" evidence="1">
    <location>
        <begin position="87"/>
        <end position="123"/>
    </location>
</feature>
<sequence>MPYGEGWRDHGPAEAARESLRAAQAALLAALVAGGAVPDGFDRVRVRIQAHSLVAKRRGIVAHRRPDLVVSLGSDFAATFAAYADGRPKPAGGSQADARNFADWLGQQGRFPSEGDGRGASTP</sequence>
<gene>
    <name evidence="3" type="ORF">Pka01_34000</name>
</gene>
<proteinExistence type="predicted"/>
<evidence type="ECO:0000313" key="3">
    <source>
        <dbReference type="EMBL" id="GIG80273.1"/>
    </source>
</evidence>
<dbReference type="EMBL" id="BONV01000013">
    <property type="protein sequence ID" value="GIG80273.1"/>
    <property type="molecule type" value="Genomic_DNA"/>
</dbReference>
<organism evidence="3 4">
    <name type="scientific">Planotetraspora kaengkrachanensis</name>
    <dbReference type="NCBI Taxonomy" id="575193"/>
    <lineage>
        <taxon>Bacteria</taxon>
        <taxon>Bacillati</taxon>
        <taxon>Actinomycetota</taxon>
        <taxon>Actinomycetes</taxon>
        <taxon>Streptosporangiales</taxon>
        <taxon>Streptosporangiaceae</taxon>
        <taxon>Planotetraspora</taxon>
    </lineage>
</organism>
<protein>
    <recommendedName>
        <fullName evidence="2">SCO6045-like C-terminal domain-containing protein</fullName>
    </recommendedName>
</protein>
<evidence type="ECO:0000313" key="4">
    <source>
        <dbReference type="Proteomes" id="UP000630097"/>
    </source>
</evidence>
<evidence type="ECO:0000256" key="1">
    <source>
        <dbReference type="SAM" id="MobiDB-lite"/>
    </source>
</evidence>
<dbReference type="InterPro" id="IPR058711">
    <property type="entry name" value="SCO6045-like_C"/>
</dbReference>
<accession>A0A8J3LW98</accession>
<evidence type="ECO:0000259" key="2">
    <source>
        <dbReference type="Pfam" id="PF26136"/>
    </source>
</evidence>
<keyword evidence="4" id="KW-1185">Reference proteome</keyword>
<dbReference type="Pfam" id="PF26136">
    <property type="entry name" value="SCO6045_C"/>
    <property type="match status" value="1"/>
</dbReference>
<feature type="domain" description="SCO6045-like C-terminal" evidence="2">
    <location>
        <begin position="22"/>
        <end position="106"/>
    </location>
</feature>
<reference evidence="3 4" key="1">
    <citation type="submission" date="2021-01" db="EMBL/GenBank/DDBJ databases">
        <title>Whole genome shotgun sequence of Planotetraspora kaengkrachanensis NBRC 104272.</title>
        <authorList>
            <person name="Komaki H."/>
            <person name="Tamura T."/>
        </authorList>
    </citation>
    <scope>NUCLEOTIDE SEQUENCE [LARGE SCALE GENOMIC DNA]</scope>
    <source>
        <strain evidence="3 4">NBRC 104272</strain>
    </source>
</reference>